<dbReference type="Proteomes" id="UP000485058">
    <property type="component" value="Unassembled WGS sequence"/>
</dbReference>
<evidence type="ECO:0000313" key="1">
    <source>
        <dbReference type="EMBL" id="GFH17658.1"/>
    </source>
</evidence>
<keyword evidence="2" id="KW-1185">Reference proteome</keyword>
<gene>
    <name evidence="1" type="ORF">HaLaN_14338</name>
</gene>
<proteinExistence type="predicted"/>
<protein>
    <submittedName>
        <fullName evidence="1">Uncharacterized protein</fullName>
    </submittedName>
</protein>
<organism evidence="1 2">
    <name type="scientific">Haematococcus lacustris</name>
    <name type="common">Green alga</name>
    <name type="synonym">Haematococcus pluvialis</name>
    <dbReference type="NCBI Taxonomy" id="44745"/>
    <lineage>
        <taxon>Eukaryota</taxon>
        <taxon>Viridiplantae</taxon>
        <taxon>Chlorophyta</taxon>
        <taxon>core chlorophytes</taxon>
        <taxon>Chlorophyceae</taxon>
        <taxon>CS clade</taxon>
        <taxon>Chlamydomonadales</taxon>
        <taxon>Haematococcaceae</taxon>
        <taxon>Haematococcus</taxon>
    </lineage>
</organism>
<sequence>MDAASLKVAEQYVQVG</sequence>
<dbReference type="AlphaFoldDB" id="A0A699ZFP7"/>
<comment type="caution">
    <text evidence="1">The sequence shown here is derived from an EMBL/GenBank/DDBJ whole genome shotgun (WGS) entry which is preliminary data.</text>
</comment>
<reference evidence="1 2" key="1">
    <citation type="submission" date="2020-02" db="EMBL/GenBank/DDBJ databases">
        <title>Draft genome sequence of Haematococcus lacustris strain NIES-144.</title>
        <authorList>
            <person name="Morimoto D."/>
            <person name="Nakagawa S."/>
            <person name="Yoshida T."/>
            <person name="Sawayama S."/>
        </authorList>
    </citation>
    <scope>NUCLEOTIDE SEQUENCE [LARGE SCALE GENOMIC DNA]</scope>
    <source>
        <strain evidence="1 2">NIES-144</strain>
    </source>
</reference>
<name>A0A699ZFP7_HAELA</name>
<evidence type="ECO:0000313" key="2">
    <source>
        <dbReference type="Proteomes" id="UP000485058"/>
    </source>
</evidence>
<dbReference type="EMBL" id="BLLF01001183">
    <property type="protein sequence ID" value="GFH17658.1"/>
    <property type="molecule type" value="Genomic_DNA"/>
</dbReference>
<accession>A0A699ZFP7</accession>
<feature type="non-terminal residue" evidence="1">
    <location>
        <position position="1"/>
    </location>
</feature>